<organism evidence="1 2">
    <name type="scientific">Flavihumibacter petaseus NBRC 106054</name>
    <dbReference type="NCBI Taxonomy" id="1220578"/>
    <lineage>
        <taxon>Bacteria</taxon>
        <taxon>Pseudomonadati</taxon>
        <taxon>Bacteroidota</taxon>
        <taxon>Chitinophagia</taxon>
        <taxon>Chitinophagales</taxon>
        <taxon>Chitinophagaceae</taxon>
        <taxon>Flavihumibacter</taxon>
    </lineage>
</organism>
<reference evidence="1 2" key="1">
    <citation type="submission" date="2015-04" db="EMBL/GenBank/DDBJ databases">
        <title>Whole genome shotgun sequence of Flavihumibacter petaseus NBRC 106054.</title>
        <authorList>
            <person name="Miyazawa S."/>
            <person name="Hosoyama A."/>
            <person name="Hashimoto M."/>
            <person name="Noguchi M."/>
            <person name="Tsuchikane K."/>
            <person name="Ohji S."/>
            <person name="Yamazoe A."/>
            <person name="Ichikawa N."/>
            <person name="Kimura A."/>
            <person name="Fujita N."/>
        </authorList>
    </citation>
    <scope>NUCLEOTIDE SEQUENCE [LARGE SCALE GENOMIC DNA]</scope>
    <source>
        <strain evidence="1 2">NBRC 106054</strain>
    </source>
</reference>
<gene>
    <name evidence="1" type="ORF">FPE01S_03_00250</name>
</gene>
<comment type="caution">
    <text evidence="1">The sequence shown here is derived from an EMBL/GenBank/DDBJ whole genome shotgun (WGS) entry which is preliminary data.</text>
</comment>
<proteinExistence type="predicted"/>
<dbReference type="STRING" id="1220578.FPE01S_03_00250"/>
<keyword evidence="2" id="KW-1185">Reference proteome</keyword>
<accession>A0A0E9N2V2</accession>
<evidence type="ECO:0000313" key="1">
    <source>
        <dbReference type="EMBL" id="GAO43986.1"/>
    </source>
</evidence>
<name>A0A0E9N2V2_9BACT</name>
<dbReference type="AlphaFoldDB" id="A0A0E9N2V2"/>
<protein>
    <submittedName>
        <fullName evidence="1">Uncharacterized protein</fullName>
    </submittedName>
</protein>
<sequence length="94" mass="10890">MFDVDKKLTVNTEKECFRQPLLQGTKVDVNAARIAARMQFAIIILYTDVLNDTKRDRYISPFFLYKNAIDWHPDLISEIIRNEKISAKPLSSSV</sequence>
<dbReference type="Proteomes" id="UP000033121">
    <property type="component" value="Unassembled WGS sequence"/>
</dbReference>
<evidence type="ECO:0000313" key="2">
    <source>
        <dbReference type="Proteomes" id="UP000033121"/>
    </source>
</evidence>
<dbReference type="EMBL" id="BBWV01000003">
    <property type="protein sequence ID" value="GAO43986.1"/>
    <property type="molecule type" value="Genomic_DNA"/>
</dbReference>